<dbReference type="InterPro" id="IPR011663">
    <property type="entry name" value="UTRA"/>
</dbReference>
<dbReference type="InterPro" id="IPR050679">
    <property type="entry name" value="Bact_HTH_transcr_reg"/>
</dbReference>
<evidence type="ECO:0000313" key="5">
    <source>
        <dbReference type="EMBL" id="EHR37475.1"/>
    </source>
</evidence>
<name>H3NIG5_9LACT</name>
<dbReference type="Gene3D" id="1.10.10.10">
    <property type="entry name" value="Winged helix-like DNA-binding domain superfamily/Winged helix DNA-binding domain"/>
    <property type="match status" value="1"/>
</dbReference>
<keyword evidence="2" id="KW-0238">DNA-binding</keyword>
<dbReference type="GO" id="GO:0003677">
    <property type="term" value="F:DNA binding"/>
    <property type="evidence" value="ECO:0007669"/>
    <property type="project" value="UniProtKB-KW"/>
</dbReference>
<dbReference type="PANTHER" id="PTHR44846">
    <property type="entry name" value="MANNOSYL-D-GLYCERATE TRANSPORT/METABOLISM SYSTEM REPRESSOR MNGR-RELATED"/>
    <property type="match status" value="1"/>
</dbReference>
<dbReference type="Pfam" id="PF07702">
    <property type="entry name" value="UTRA"/>
    <property type="match status" value="1"/>
</dbReference>
<dbReference type="InterPro" id="IPR028978">
    <property type="entry name" value="Chorismate_lyase_/UTRA_dom_sf"/>
</dbReference>
<dbReference type="Proteomes" id="UP000006190">
    <property type="component" value="Unassembled WGS sequence"/>
</dbReference>
<dbReference type="Gene3D" id="3.40.1410.10">
    <property type="entry name" value="Chorismate lyase-like"/>
    <property type="match status" value="1"/>
</dbReference>
<dbReference type="HOGENOM" id="CLU_1159695_0_0_9"/>
<dbReference type="PANTHER" id="PTHR44846:SF1">
    <property type="entry name" value="MANNOSYL-D-GLYCERATE TRANSPORT_METABOLISM SYSTEM REPRESSOR MNGR-RELATED"/>
    <property type="match status" value="1"/>
</dbReference>
<dbReference type="RefSeq" id="WP_006308681.1">
    <property type="nucleotide sequence ID" value="NZ_JH601133.1"/>
</dbReference>
<dbReference type="SMART" id="SM00866">
    <property type="entry name" value="UTRA"/>
    <property type="match status" value="1"/>
</dbReference>
<keyword evidence="1" id="KW-0805">Transcription regulation</keyword>
<dbReference type="OrthoDB" id="9815017at2"/>
<comment type="caution">
    <text evidence="5">The sequence shown here is derived from an EMBL/GenBank/DDBJ whole genome shotgun (WGS) entry which is preliminary data.</text>
</comment>
<gene>
    <name evidence="5" type="ORF">HMPREF9708_00654</name>
</gene>
<dbReference type="InterPro" id="IPR036390">
    <property type="entry name" value="WH_DNA-bd_sf"/>
</dbReference>
<dbReference type="InterPro" id="IPR000524">
    <property type="entry name" value="Tscrpt_reg_HTH_GntR"/>
</dbReference>
<dbReference type="eggNOG" id="COG2188">
    <property type="taxonomic scope" value="Bacteria"/>
</dbReference>
<dbReference type="PROSITE" id="PS50949">
    <property type="entry name" value="HTH_GNTR"/>
    <property type="match status" value="1"/>
</dbReference>
<keyword evidence="6" id="KW-1185">Reference proteome</keyword>
<evidence type="ECO:0000256" key="1">
    <source>
        <dbReference type="ARBA" id="ARBA00023015"/>
    </source>
</evidence>
<dbReference type="GO" id="GO:0003700">
    <property type="term" value="F:DNA-binding transcription factor activity"/>
    <property type="evidence" value="ECO:0007669"/>
    <property type="project" value="InterPro"/>
</dbReference>
<keyword evidence="3" id="KW-0804">Transcription</keyword>
<organism evidence="5 6">
    <name type="scientific">Facklamia languida CCUG 37842</name>
    <dbReference type="NCBI Taxonomy" id="883113"/>
    <lineage>
        <taxon>Bacteria</taxon>
        <taxon>Bacillati</taxon>
        <taxon>Bacillota</taxon>
        <taxon>Bacilli</taxon>
        <taxon>Lactobacillales</taxon>
        <taxon>Aerococcaceae</taxon>
        <taxon>Facklamia</taxon>
    </lineage>
</organism>
<dbReference type="GO" id="GO:0045892">
    <property type="term" value="P:negative regulation of DNA-templated transcription"/>
    <property type="evidence" value="ECO:0007669"/>
    <property type="project" value="TreeGrafter"/>
</dbReference>
<evidence type="ECO:0000313" key="6">
    <source>
        <dbReference type="Proteomes" id="UP000006190"/>
    </source>
</evidence>
<sequence length="239" mass="28117">MAINNEKFNQLYSYIRQDLIKSIENQTYPPNSELPSTRELSNLYLVNEDLVLSVIESLITEGFLIKVNSSFFVLDIRYQETLTSKGITLNLNSMNNEEHIQFNELRKYIRRAGCLYSMVLNIQPEDDIYYIERLVKRNDTPLWYEENYCAVNLLPNLSHIDTTVYSLESILTYHNIPIGGQQQIVEVVPGTKRLKKILRLEPNKPVLRFNIYILDLYGNNQFHIKRYYHPNAISFNLEN</sequence>
<dbReference type="SUPFAM" id="SSF46785">
    <property type="entry name" value="Winged helix' DNA-binding domain"/>
    <property type="match status" value="1"/>
</dbReference>
<accession>H3NIG5</accession>
<evidence type="ECO:0000256" key="3">
    <source>
        <dbReference type="ARBA" id="ARBA00023163"/>
    </source>
</evidence>
<evidence type="ECO:0000259" key="4">
    <source>
        <dbReference type="PROSITE" id="PS50949"/>
    </source>
</evidence>
<dbReference type="EMBL" id="AGEG01000006">
    <property type="protein sequence ID" value="EHR37475.1"/>
    <property type="molecule type" value="Genomic_DNA"/>
</dbReference>
<protein>
    <recommendedName>
        <fullName evidence="4">HTH gntR-type domain-containing protein</fullName>
    </recommendedName>
</protein>
<dbReference type="STRING" id="883113.HMPREF9708_00654"/>
<reference evidence="5 6" key="1">
    <citation type="submission" date="2012-01" db="EMBL/GenBank/DDBJ databases">
        <title>The Genome Sequence of Facklamia languida CCUG 37842.</title>
        <authorList>
            <consortium name="The Broad Institute Genome Sequencing Platform"/>
            <person name="Earl A."/>
            <person name="Ward D."/>
            <person name="Feldgarden M."/>
            <person name="Gevers D."/>
            <person name="Huys G."/>
            <person name="Young S.K."/>
            <person name="Zeng Q."/>
            <person name="Gargeya S."/>
            <person name="Fitzgerald M."/>
            <person name="Haas B."/>
            <person name="Abouelleil A."/>
            <person name="Alvarado L."/>
            <person name="Arachchi H.M."/>
            <person name="Berlin A."/>
            <person name="Chapman S.B."/>
            <person name="Gearin G."/>
            <person name="Goldberg J."/>
            <person name="Griggs A."/>
            <person name="Gujja S."/>
            <person name="Hansen M."/>
            <person name="Heiman D."/>
            <person name="Howarth C."/>
            <person name="Larimer J."/>
            <person name="Lui A."/>
            <person name="MacDonald P.J.P."/>
            <person name="McCowen C."/>
            <person name="Montmayeur A."/>
            <person name="Murphy C."/>
            <person name="Neiman D."/>
            <person name="Pearson M."/>
            <person name="Priest M."/>
            <person name="Roberts A."/>
            <person name="Saif S."/>
            <person name="Shea T."/>
            <person name="Sisk P."/>
            <person name="Stolte C."/>
            <person name="Sykes S."/>
            <person name="Wortman J."/>
            <person name="Nusbaum C."/>
            <person name="Birren B."/>
        </authorList>
    </citation>
    <scope>NUCLEOTIDE SEQUENCE [LARGE SCALE GENOMIC DNA]</scope>
    <source>
        <strain evidence="5 6">CCUG 37842</strain>
    </source>
</reference>
<evidence type="ECO:0000256" key="2">
    <source>
        <dbReference type="ARBA" id="ARBA00023125"/>
    </source>
</evidence>
<dbReference type="InterPro" id="IPR036388">
    <property type="entry name" value="WH-like_DNA-bd_sf"/>
</dbReference>
<feature type="domain" description="HTH gntR-type" evidence="4">
    <location>
        <begin position="9"/>
        <end position="76"/>
    </location>
</feature>
<dbReference type="SUPFAM" id="SSF64288">
    <property type="entry name" value="Chorismate lyase-like"/>
    <property type="match status" value="1"/>
</dbReference>
<dbReference type="AlphaFoldDB" id="H3NIG5"/>
<proteinExistence type="predicted"/>
<dbReference type="PATRIC" id="fig|883113.3.peg.655"/>